<evidence type="ECO:0000313" key="7">
    <source>
        <dbReference type="Proteomes" id="UP001283212"/>
    </source>
</evidence>
<keyword evidence="4" id="KW-0812">Transmembrane</keyword>
<dbReference type="PANTHER" id="PTHR43132">
    <property type="entry name" value="ARSENICAL RESISTANCE OPERON REPRESSOR ARSR-RELATED"/>
    <property type="match status" value="1"/>
</dbReference>
<gene>
    <name evidence="6" type="ORF">McpCs1_16350</name>
</gene>
<dbReference type="SMART" id="SM00418">
    <property type="entry name" value="HTH_ARSR"/>
    <property type="match status" value="1"/>
</dbReference>
<keyword evidence="1" id="KW-0805">Transcription regulation</keyword>
<dbReference type="GO" id="GO:0003677">
    <property type="term" value="F:DNA binding"/>
    <property type="evidence" value="ECO:0007669"/>
    <property type="project" value="UniProtKB-KW"/>
</dbReference>
<sequence>MTDENVVVVEQGSSEAQKIAKAMSSPTSADLFNALSDCPMSATALAERSSLPLTTVKYHLENMLSAGLIEVTDTRWSAKGREMKIYAVKDQVVIIAPKKKVDVRGIVERYGVAAGALAIICALGLAIPSTLLGFIQPAPPHGGLPMVAKSGAVVMDVGQPTLLTASPTEMMTDAANSAIPLWIHDAVTVFFVAGVVILALMMVYEVYSLKRGA</sequence>
<name>A0AAE4MG21_9EURY</name>
<dbReference type="CDD" id="cd00090">
    <property type="entry name" value="HTH_ARSR"/>
    <property type="match status" value="1"/>
</dbReference>
<comment type="caution">
    <text evidence="6">The sequence shown here is derived from an EMBL/GenBank/DDBJ whole genome shotgun (WGS) entry which is preliminary data.</text>
</comment>
<dbReference type="SUPFAM" id="SSF46785">
    <property type="entry name" value="Winged helix' DNA-binding domain"/>
    <property type="match status" value="1"/>
</dbReference>
<dbReference type="Pfam" id="PF12840">
    <property type="entry name" value="HTH_20"/>
    <property type="match status" value="1"/>
</dbReference>
<keyword evidence="7" id="KW-1185">Reference proteome</keyword>
<proteinExistence type="predicted"/>
<dbReference type="AlphaFoldDB" id="A0AAE4MG21"/>
<dbReference type="EMBL" id="JAWDKB010000007">
    <property type="protein sequence ID" value="MDV0444235.1"/>
    <property type="molecule type" value="Genomic_DNA"/>
</dbReference>
<accession>A0AAE4MG21</accession>
<evidence type="ECO:0000256" key="1">
    <source>
        <dbReference type="ARBA" id="ARBA00023015"/>
    </source>
</evidence>
<evidence type="ECO:0000313" key="6">
    <source>
        <dbReference type="EMBL" id="MDV0444235.1"/>
    </source>
</evidence>
<protein>
    <recommendedName>
        <fullName evidence="5">HTH arsR-type domain-containing protein</fullName>
    </recommendedName>
</protein>
<dbReference type="PANTHER" id="PTHR43132:SF2">
    <property type="entry name" value="ARSENICAL RESISTANCE OPERON REPRESSOR ARSR-RELATED"/>
    <property type="match status" value="1"/>
</dbReference>
<dbReference type="GO" id="GO:0003700">
    <property type="term" value="F:DNA-binding transcription factor activity"/>
    <property type="evidence" value="ECO:0007669"/>
    <property type="project" value="InterPro"/>
</dbReference>
<dbReference type="InterPro" id="IPR011991">
    <property type="entry name" value="ArsR-like_HTH"/>
</dbReference>
<keyword evidence="2" id="KW-0238">DNA-binding</keyword>
<dbReference type="InterPro" id="IPR051011">
    <property type="entry name" value="Metal_resp_trans_reg"/>
</dbReference>
<dbReference type="Proteomes" id="UP001283212">
    <property type="component" value="Unassembled WGS sequence"/>
</dbReference>
<organism evidence="6 7">
    <name type="scientific">Methanorbis rubei</name>
    <dbReference type="NCBI Taxonomy" id="3028300"/>
    <lineage>
        <taxon>Archaea</taxon>
        <taxon>Methanobacteriati</taxon>
        <taxon>Methanobacteriota</taxon>
        <taxon>Stenosarchaea group</taxon>
        <taxon>Methanomicrobia</taxon>
        <taxon>Methanomicrobiales</taxon>
        <taxon>Methanocorpusculaceae</taxon>
        <taxon>Methanorbis</taxon>
    </lineage>
</organism>
<keyword evidence="3" id="KW-0804">Transcription</keyword>
<evidence type="ECO:0000259" key="5">
    <source>
        <dbReference type="SMART" id="SM00418"/>
    </source>
</evidence>
<feature type="domain" description="HTH arsR-type" evidence="5">
    <location>
        <begin position="18"/>
        <end position="101"/>
    </location>
</feature>
<evidence type="ECO:0000256" key="4">
    <source>
        <dbReference type="SAM" id="Phobius"/>
    </source>
</evidence>
<dbReference type="InterPro" id="IPR036390">
    <property type="entry name" value="WH_DNA-bd_sf"/>
</dbReference>
<reference evidence="6 7" key="1">
    <citation type="submission" date="2023-06" db="EMBL/GenBank/DDBJ databases">
        <title>Genome sequence of Methancorpusculaceae sp. Cs1.</title>
        <authorList>
            <person name="Protasov E."/>
            <person name="Platt K."/>
            <person name="Poehlein A."/>
            <person name="Daniel R."/>
            <person name="Brune A."/>
        </authorList>
    </citation>
    <scope>NUCLEOTIDE SEQUENCE [LARGE SCALE GENOMIC DNA]</scope>
    <source>
        <strain evidence="6 7">Cs1</strain>
    </source>
</reference>
<dbReference type="InterPro" id="IPR036388">
    <property type="entry name" value="WH-like_DNA-bd_sf"/>
</dbReference>
<dbReference type="Gene3D" id="1.10.10.10">
    <property type="entry name" value="Winged helix-like DNA-binding domain superfamily/Winged helix DNA-binding domain"/>
    <property type="match status" value="1"/>
</dbReference>
<feature type="transmembrane region" description="Helical" evidence="4">
    <location>
        <begin position="186"/>
        <end position="207"/>
    </location>
</feature>
<keyword evidence="4" id="KW-1133">Transmembrane helix</keyword>
<keyword evidence="4" id="KW-0472">Membrane</keyword>
<evidence type="ECO:0000256" key="3">
    <source>
        <dbReference type="ARBA" id="ARBA00023163"/>
    </source>
</evidence>
<dbReference type="InterPro" id="IPR001845">
    <property type="entry name" value="HTH_ArsR_DNA-bd_dom"/>
</dbReference>
<feature type="transmembrane region" description="Helical" evidence="4">
    <location>
        <begin position="110"/>
        <end position="135"/>
    </location>
</feature>
<evidence type="ECO:0000256" key="2">
    <source>
        <dbReference type="ARBA" id="ARBA00023125"/>
    </source>
</evidence>